<gene>
    <name evidence="1" type="ORF">HXK00_01555</name>
</gene>
<evidence type="ECO:0000313" key="2">
    <source>
        <dbReference type="Proteomes" id="UP000757900"/>
    </source>
</evidence>
<protein>
    <submittedName>
        <fullName evidence="1">Uncharacterized protein</fullName>
    </submittedName>
</protein>
<accession>A0A929QTB6</accession>
<proteinExistence type="predicted"/>
<reference evidence="1" key="1">
    <citation type="submission" date="2020-04" db="EMBL/GenBank/DDBJ databases">
        <title>Deep metagenomics examines the oral microbiome during advanced dental caries in children, revealing novel taxa and co-occurrences with host molecules.</title>
        <authorList>
            <person name="Baker J.L."/>
            <person name="Morton J.T."/>
            <person name="Dinis M."/>
            <person name="Alvarez R."/>
            <person name="Tran N.C."/>
            <person name="Knight R."/>
            <person name="Edlund A."/>
        </authorList>
    </citation>
    <scope>NUCLEOTIDE SEQUENCE</scope>
    <source>
        <strain evidence="1">JCVI_23_bin.16</strain>
    </source>
</reference>
<comment type="caution">
    <text evidence="1">The sequence shown here is derived from an EMBL/GenBank/DDBJ whole genome shotgun (WGS) entry which is preliminary data.</text>
</comment>
<dbReference type="Proteomes" id="UP000757900">
    <property type="component" value="Unassembled WGS sequence"/>
</dbReference>
<dbReference type="EMBL" id="JABZFV010000012">
    <property type="protein sequence ID" value="MBF0934312.1"/>
    <property type="molecule type" value="Genomic_DNA"/>
</dbReference>
<dbReference type="RefSeq" id="WP_303766261.1">
    <property type="nucleotide sequence ID" value="NZ_CAJPUI010000015.1"/>
</dbReference>
<name>A0A929QTB6_ABIDE</name>
<dbReference type="AlphaFoldDB" id="A0A929QTB6"/>
<sequence>MNIEKHKATRIMKEIVSYFLDNGLNDFNLDFKASNQVVEMTVQAPCQAEPASFQELLKDLQSPREIEVDEYFNALLGSHCSGHDYSFLGKAIDEAQGGFQDGVLTLTIRRYKIK</sequence>
<evidence type="ECO:0000313" key="1">
    <source>
        <dbReference type="EMBL" id="MBF0934312.1"/>
    </source>
</evidence>
<organism evidence="1 2">
    <name type="scientific">Abiotrophia defectiva</name>
    <name type="common">Streptococcus defectivus</name>
    <dbReference type="NCBI Taxonomy" id="46125"/>
    <lineage>
        <taxon>Bacteria</taxon>
        <taxon>Bacillati</taxon>
        <taxon>Bacillota</taxon>
        <taxon>Bacilli</taxon>
        <taxon>Lactobacillales</taxon>
        <taxon>Aerococcaceae</taxon>
        <taxon>Abiotrophia</taxon>
    </lineage>
</organism>